<protein>
    <submittedName>
        <fullName evidence="1">Starch-binding associating with outer membrane</fullName>
    </submittedName>
</protein>
<dbReference type="InterPro" id="IPR011990">
    <property type="entry name" value="TPR-like_helical_dom_sf"/>
</dbReference>
<dbReference type="Pfam" id="PF12771">
    <property type="entry name" value="SusD-like_2"/>
    <property type="match status" value="1"/>
</dbReference>
<reference evidence="2" key="1">
    <citation type="submission" date="2017-09" db="EMBL/GenBank/DDBJ databases">
        <authorList>
            <person name="Varghese N."/>
            <person name="Submissions S."/>
        </authorList>
    </citation>
    <scope>NUCLEOTIDE SEQUENCE [LARGE SCALE GENOMIC DNA]</scope>
    <source>
        <strain evidence="2">DSM 29961</strain>
    </source>
</reference>
<name>A0A286GVF7_9BACT</name>
<evidence type="ECO:0000313" key="2">
    <source>
        <dbReference type="Proteomes" id="UP000219452"/>
    </source>
</evidence>
<dbReference type="Proteomes" id="UP000219452">
    <property type="component" value="Unassembled WGS sequence"/>
</dbReference>
<dbReference type="SUPFAM" id="SSF48452">
    <property type="entry name" value="TPR-like"/>
    <property type="match status" value="1"/>
</dbReference>
<sequence length="532" mass="59450">MKLNKLFILSLTTLTLALSGCEKSFDELEKDPNRAVNAPASLVLKGILNDMYNSGNSPSGFSGVTNQPWGAEQRYNQFYASNYDYYSTNEYNWTTTSLNYFTLKDVIKMEAEAKRAGAADVNPYSALGKFFRAYFYENMTRRVGDVPLTEALKDLGNLTPKYDSQKAVYAQILKWLDDANTDMAAIITKGDNTLAGDFYLNNDLRKWQKIINAYRIRVLISLSKKEGDTDLAIKQKFAEMIGNSTKYPLPTGLSDNLQYIHNSTQSKYPRNQDNFGQSATRENMAKTYIDVLVERKDPRLFVVAEPASAKLAAGLKPTDFAAFVGASSGEDLQDMATKVLKGEYSFQNRKHYYTSYIGEPVFIIGYPELMFNIAEGINRGWAAGDAASYYQKGIAASMEFYGLKDGANTVTFSRDGGIFNFDNYTVNVSLADYLAQPSVKYAGNIATGLSQILTQKYIAFFQNSGLEAFYNQRRTGVPTFLTGVGTSNSGRIPKRWLYPQNERTTNEVNLKAALTTQYGGNDDINSVMWLLQ</sequence>
<organism evidence="1 2">
    <name type="scientific">Spirosoma fluviale</name>
    <dbReference type="NCBI Taxonomy" id="1597977"/>
    <lineage>
        <taxon>Bacteria</taxon>
        <taxon>Pseudomonadati</taxon>
        <taxon>Bacteroidota</taxon>
        <taxon>Cytophagia</taxon>
        <taxon>Cytophagales</taxon>
        <taxon>Cytophagaceae</taxon>
        <taxon>Spirosoma</taxon>
    </lineage>
</organism>
<evidence type="ECO:0000313" key="1">
    <source>
        <dbReference type="EMBL" id="SOD99481.1"/>
    </source>
</evidence>
<dbReference type="InterPro" id="IPR041662">
    <property type="entry name" value="SusD-like_2"/>
</dbReference>
<keyword evidence="2" id="KW-1185">Reference proteome</keyword>
<proteinExistence type="predicted"/>
<dbReference type="AlphaFoldDB" id="A0A286GVF7"/>
<dbReference type="EMBL" id="OCNH01000010">
    <property type="protein sequence ID" value="SOD99481.1"/>
    <property type="molecule type" value="Genomic_DNA"/>
</dbReference>
<dbReference type="RefSeq" id="WP_097131904.1">
    <property type="nucleotide sequence ID" value="NZ_OCNH01000010.1"/>
</dbReference>
<gene>
    <name evidence="1" type="ORF">SAMN06269250_0012</name>
</gene>
<dbReference type="Gene3D" id="1.25.40.390">
    <property type="match status" value="1"/>
</dbReference>
<accession>A0A286GVF7</accession>
<dbReference type="OrthoDB" id="843771at2"/>
<dbReference type="PROSITE" id="PS51257">
    <property type="entry name" value="PROKAR_LIPOPROTEIN"/>
    <property type="match status" value="1"/>
</dbReference>